<dbReference type="PANTHER" id="PTHR43335:SF4">
    <property type="entry name" value="ABC TRANSPORTER, ATP-BINDING PROTEIN"/>
    <property type="match status" value="1"/>
</dbReference>
<dbReference type="InterPro" id="IPR003439">
    <property type="entry name" value="ABC_transporter-like_ATP-bd"/>
</dbReference>
<sequence length="227" mass="24991">MEIDLINIEKAYGKHKVLKSISLKCHPGTITGIVGRNGAGKTVLFKAICGLVSIDSGEIKIDGKIKKSDSILKSTGVIIEGPAFLSNASGIKNLMYLYTINNKLDKKYLEEVMKKVGLDPSEKKPVSKYSMGMKQRLAIAQAIMEDPECLILDEPFNGLDNKGVDEIRSLLLDLKKSGKTILVASHNPEDIRILCDEVYEMDDGIMTKRSLKVSHFQTILMPLAPSI</sequence>
<dbReference type="Proteomes" id="UP000182584">
    <property type="component" value="Unassembled WGS sequence"/>
</dbReference>
<dbReference type="GO" id="GO:0005524">
    <property type="term" value="F:ATP binding"/>
    <property type="evidence" value="ECO:0007669"/>
    <property type="project" value="UniProtKB-KW"/>
</dbReference>
<dbReference type="RefSeq" id="WP_074757831.1">
    <property type="nucleotide sequence ID" value="NZ_FOGJ01000024.1"/>
</dbReference>
<dbReference type="Gene3D" id="3.40.50.300">
    <property type="entry name" value="P-loop containing nucleotide triphosphate hydrolases"/>
    <property type="match status" value="1"/>
</dbReference>
<evidence type="ECO:0000256" key="4">
    <source>
        <dbReference type="ARBA" id="ARBA00022840"/>
    </source>
</evidence>
<evidence type="ECO:0000259" key="5">
    <source>
        <dbReference type="PROSITE" id="PS50893"/>
    </source>
</evidence>
<keyword evidence="2" id="KW-0813">Transport</keyword>
<evidence type="ECO:0000256" key="2">
    <source>
        <dbReference type="ARBA" id="ARBA00022448"/>
    </source>
</evidence>
<dbReference type="PROSITE" id="PS50893">
    <property type="entry name" value="ABC_TRANSPORTER_2"/>
    <property type="match status" value="1"/>
</dbReference>
<dbReference type="OrthoDB" id="9809205at2"/>
<evidence type="ECO:0000256" key="1">
    <source>
        <dbReference type="ARBA" id="ARBA00005417"/>
    </source>
</evidence>
<keyword evidence="4 6" id="KW-0067">ATP-binding</keyword>
<reference evidence="6 7" key="1">
    <citation type="submission" date="2016-10" db="EMBL/GenBank/DDBJ databases">
        <authorList>
            <person name="de Groot N.N."/>
        </authorList>
    </citation>
    <scope>NUCLEOTIDE SEQUENCE [LARGE SCALE GENOMIC DNA]</scope>
    <source>
        <strain evidence="6 7">AR40</strain>
    </source>
</reference>
<dbReference type="InterPro" id="IPR027417">
    <property type="entry name" value="P-loop_NTPase"/>
</dbReference>
<evidence type="ECO:0000256" key="3">
    <source>
        <dbReference type="ARBA" id="ARBA00022741"/>
    </source>
</evidence>
<dbReference type="Pfam" id="PF00005">
    <property type="entry name" value="ABC_tran"/>
    <property type="match status" value="1"/>
</dbReference>
<organism evidence="6 7">
    <name type="scientific">Butyrivibrio fibrisolvens</name>
    <dbReference type="NCBI Taxonomy" id="831"/>
    <lineage>
        <taxon>Bacteria</taxon>
        <taxon>Bacillati</taxon>
        <taxon>Bacillota</taxon>
        <taxon>Clostridia</taxon>
        <taxon>Lachnospirales</taxon>
        <taxon>Lachnospiraceae</taxon>
        <taxon>Butyrivibrio</taxon>
    </lineage>
</organism>
<comment type="similarity">
    <text evidence="1">Belongs to the ABC transporter superfamily.</text>
</comment>
<feature type="domain" description="ABC transporter" evidence="5">
    <location>
        <begin position="3"/>
        <end position="227"/>
    </location>
</feature>
<dbReference type="AlphaFoldDB" id="A0A1H9VQD6"/>
<proteinExistence type="inferred from homology"/>
<dbReference type="GO" id="GO:0016887">
    <property type="term" value="F:ATP hydrolysis activity"/>
    <property type="evidence" value="ECO:0007669"/>
    <property type="project" value="InterPro"/>
</dbReference>
<protein>
    <submittedName>
        <fullName evidence="6">ABC-2 type transport system ATP-binding protein</fullName>
    </submittedName>
</protein>
<evidence type="ECO:0000313" key="7">
    <source>
        <dbReference type="Proteomes" id="UP000182584"/>
    </source>
</evidence>
<accession>A0A1H9VQD6</accession>
<dbReference type="InterPro" id="IPR003593">
    <property type="entry name" value="AAA+_ATPase"/>
</dbReference>
<dbReference type="SMART" id="SM00382">
    <property type="entry name" value="AAA"/>
    <property type="match status" value="1"/>
</dbReference>
<evidence type="ECO:0000313" key="6">
    <source>
        <dbReference type="EMBL" id="SES23453.1"/>
    </source>
</evidence>
<name>A0A1H9VQD6_BUTFI</name>
<keyword evidence="3" id="KW-0547">Nucleotide-binding</keyword>
<dbReference type="EMBL" id="FOGJ01000024">
    <property type="protein sequence ID" value="SES23453.1"/>
    <property type="molecule type" value="Genomic_DNA"/>
</dbReference>
<gene>
    <name evidence="6" type="ORF">SAMN04487884_12442</name>
</gene>
<dbReference type="PANTHER" id="PTHR43335">
    <property type="entry name" value="ABC TRANSPORTER, ATP-BINDING PROTEIN"/>
    <property type="match status" value="1"/>
</dbReference>
<dbReference type="SUPFAM" id="SSF52540">
    <property type="entry name" value="P-loop containing nucleoside triphosphate hydrolases"/>
    <property type="match status" value="1"/>
</dbReference>